<dbReference type="EMBL" id="MU157845">
    <property type="protein sequence ID" value="KAF9529591.1"/>
    <property type="molecule type" value="Genomic_DNA"/>
</dbReference>
<gene>
    <name evidence="2" type="ORF">CPB83DRAFT_852369</name>
</gene>
<name>A0A9P6JQU5_9AGAR</name>
<comment type="caution">
    <text evidence="2">The sequence shown here is derived from an EMBL/GenBank/DDBJ whole genome shotgun (WGS) entry which is preliminary data.</text>
</comment>
<keyword evidence="1" id="KW-0472">Membrane</keyword>
<sequence>MAQAQPTIKPTLWVVVDDTSPEISYLGPSGSWFGQDGVSSFFTRNDSSAIINSNGLVYNGTQHGSRLPASFSLSYSGVGFEAIGTIEHGNRSKGDLQWHCFVDGNEVQNNTSIQTLPADNNWFICGDWQTGGSGERQHTLTVNISATKELPFWFDWMRYTPSSDLSLENKMVRLEKDDPSVLAGLSSGWDVGMGTTTTKGASFRFEFIGTSFGWYGLAQLDNIDPPTVEATIGSYSVDGGPNQPVNFPNVPSRGHWFNQKFFETGILPMAKHKISVIYTDTGKYPLGLTFLRMQNGSLSDLVATPEPPAHSPRQNIVILSTVIPIAVIAIAILLGWFENRRRRNRHSREVPQISGPGDGEPQDLTTPVPFFSPASPLGFTDKSTFVNRSDPSAVLASQRDNILVPAVERKNANNEPEVVRVGLSDRRTTYTSEAPPSYTA</sequence>
<keyword evidence="1" id="KW-0812">Transmembrane</keyword>
<dbReference type="OrthoDB" id="3062182at2759"/>
<evidence type="ECO:0000256" key="1">
    <source>
        <dbReference type="SAM" id="Phobius"/>
    </source>
</evidence>
<accession>A0A9P6JQU5</accession>
<reference evidence="2" key="1">
    <citation type="submission" date="2020-11" db="EMBL/GenBank/DDBJ databases">
        <authorList>
            <consortium name="DOE Joint Genome Institute"/>
            <person name="Ahrendt S."/>
            <person name="Riley R."/>
            <person name="Andreopoulos W."/>
            <person name="Labutti K."/>
            <person name="Pangilinan J."/>
            <person name="Ruiz-Duenas F.J."/>
            <person name="Barrasa J.M."/>
            <person name="Sanchez-Garcia M."/>
            <person name="Camarero S."/>
            <person name="Miyauchi S."/>
            <person name="Serrano A."/>
            <person name="Linde D."/>
            <person name="Babiker R."/>
            <person name="Drula E."/>
            <person name="Ayuso-Fernandez I."/>
            <person name="Pacheco R."/>
            <person name="Padilla G."/>
            <person name="Ferreira P."/>
            <person name="Barriuso J."/>
            <person name="Kellner H."/>
            <person name="Castanera R."/>
            <person name="Alfaro M."/>
            <person name="Ramirez L."/>
            <person name="Pisabarro A.G."/>
            <person name="Kuo A."/>
            <person name="Tritt A."/>
            <person name="Lipzen A."/>
            <person name="He G."/>
            <person name="Yan M."/>
            <person name="Ng V."/>
            <person name="Cullen D."/>
            <person name="Martin F."/>
            <person name="Rosso M.-N."/>
            <person name="Henrissat B."/>
            <person name="Hibbett D."/>
            <person name="Martinez A.T."/>
            <person name="Grigoriev I.V."/>
        </authorList>
    </citation>
    <scope>NUCLEOTIDE SEQUENCE</scope>
    <source>
        <strain evidence="2">CBS 506.95</strain>
    </source>
</reference>
<dbReference type="Proteomes" id="UP000807306">
    <property type="component" value="Unassembled WGS sequence"/>
</dbReference>
<keyword evidence="3" id="KW-1185">Reference proteome</keyword>
<keyword evidence="1" id="KW-1133">Transmembrane helix</keyword>
<feature type="transmembrane region" description="Helical" evidence="1">
    <location>
        <begin position="316"/>
        <end position="337"/>
    </location>
</feature>
<evidence type="ECO:0000313" key="2">
    <source>
        <dbReference type="EMBL" id="KAF9529591.1"/>
    </source>
</evidence>
<organism evidence="2 3">
    <name type="scientific">Crepidotus variabilis</name>
    <dbReference type="NCBI Taxonomy" id="179855"/>
    <lineage>
        <taxon>Eukaryota</taxon>
        <taxon>Fungi</taxon>
        <taxon>Dikarya</taxon>
        <taxon>Basidiomycota</taxon>
        <taxon>Agaricomycotina</taxon>
        <taxon>Agaricomycetes</taxon>
        <taxon>Agaricomycetidae</taxon>
        <taxon>Agaricales</taxon>
        <taxon>Agaricineae</taxon>
        <taxon>Crepidotaceae</taxon>
        <taxon>Crepidotus</taxon>
    </lineage>
</organism>
<dbReference type="AlphaFoldDB" id="A0A9P6JQU5"/>
<proteinExistence type="predicted"/>
<evidence type="ECO:0000313" key="3">
    <source>
        <dbReference type="Proteomes" id="UP000807306"/>
    </source>
</evidence>
<dbReference type="Gene3D" id="2.60.120.260">
    <property type="entry name" value="Galactose-binding domain-like"/>
    <property type="match status" value="1"/>
</dbReference>
<protein>
    <submittedName>
        <fullName evidence="2">Uncharacterized protein</fullName>
    </submittedName>
</protein>